<feature type="region of interest" description="Disordered" evidence="1">
    <location>
        <begin position="118"/>
        <end position="188"/>
    </location>
</feature>
<feature type="compositionally biased region" description="Low complexity" evidence="1">
    <location>
        <begin position="537"/>
        <end position="546"/>
    </location>
</feature>
<dbReference type="EMBL" id="JBFXLS010000004">
    <property type="protein sequence ID" value="KAL2833380.1"/>
    <property type="molecule type" value="Genomic_DNA"/>
</dbReference>
<name>A0ABR4J031_9EURO</name>
<feature type="compositionally biased region" description="Low complexity" evidence="1">
    <location>
        <begin position="289"/>
        <end position="300"/>
    </location>
</feature>
<feature type="compositionally biased region" description="Polar residues" evidence="1">
    <location>
        <begin position="771"/>
        <end position="783"/>
    </location>
</feature>
<sequence>MTETALERLNRLQMADLGTARREHISNPDRTLQHARLEVIEATRRSNIPGSTEQHIADAHKSRLDGWANLHHEIGDTGEEQLDTLLNGQSHRLQLNDAVRAGGGRNNGYRELQGPLARPVSAAGGKPCHSKSKQHPNRAVSNPQPGPNLPHTRKALNPALNDVWTKDPKFQGQTGRYGSSAHTAPLLRTRRPPLNDFARIISTPENFLAVARSLVPTHKTANKASTEKPKSQDPAKALSHPIDRVYLVPRTLQKPVPSKSPKAGQRPSQDVSPQRSTSLTPADKVVTPDVDLSSDSMSVDSSEEEKPQAVSTDTRDQVKEEEKQDIEPQESSAVEEDLIPVSSPSIVDGILVDLNFVTPQNPEAGVGMSPALEELKGLEFTQFLEPQDSCSPGLANANRKLDFGEASHEQKPNVWNDRELIDEELAEEYQREIDMICELLDRTTLSETFISKLTECRNELKFRLQLPRTPKRDIGRSQQLSAPPAPTTEALVTESLVTESPATEAPAAQGPVIKVPEIVETATTPGTPKASCRVSNPQTSTPPSQSRLNAAALPFSPNAFTQYRSLSNATSTDSLTIFQPTPSKTPSPSQSGDEEKNSTPPQATVDKPSPQPTVAAIATGSTVALPRSPQDTHIFGDHILPGARTRKAGGTHLFGDHLLPGRRAVQPSIARSIVSSSAVSVLTSAPKPSPAAFSLPPQQPKFVNRSSISSNLRPANGSSLTLNVPQSGPVKKALSPLPTNAPTPNIAAKDTRKSAPATTSMQESIYAPQPKQETAPSSGTQRKPSLGQGLMGSRYADPKWL</sequence>
<feature type="compositionally biased region" description="Polar residues" evidence="1">
    <location>
        <begin position="171"/>
        <end position="182"/>
    </location>
</feature>
<dbReference type="Proteomes" id="UP001610335">
    <property type="component" value="Unassembled WGS sequence"/>
</dbReference>
<evidence type="ECO:0000313" key="2">
    <source>
        <dbReference type="EMBL" id="KAL2833380.1"/>
    </source>
</evidence>
<feature type="compositionally biased region" description="Basic and acidic residues" evidence="1">
    <location>
        <begin position="313"/>
        <end position="326"/>
    </location>
</feature>
<feature type="compositionally biased region" description="Polar residues" evidence="1">
    <location>
        <begin position="704"/>
        <end position="726"/>
    </location>
</feature>
<feature type="region of interest" description="Disordered" evidence="1">
    <location>
        <begin position="469"/>
        <end position="488"/>
    </location>
</feature>
<accession>A0ABR4J031</accession>
<feature type="region of interest" description="Disordered" evidence="1">
    <location>
        <begin position="218"/>
        <end position="335"/>
    </location>
</feature>
<keyword evidence="3" id="KW-1185">Reference proteome</keyword>
<protein>
    <submittedName>
        <fullName evidence="2">Uncharacterized protein</fullName>
    </submittedName>
</protein>
<feature type="compositionally biased region" description="Polar residues" evidence="1">
    <location>
        <begin position="266"/>
        <end position="280"/>
    </location>
</feature>
<comment type="caution">
    <text evidence="2">The sequence shown here is derived from an EMBL/GenBank/DDBJ whole genome shotgun (WGS) entry which is preliminary data.</text>
</comment>
<feature type="region of interest" description="Disordered" evidence="1">
    <location>
        <begin position="571"/>
        <end position="612"/>
    </location>
</feature>
<gene>
    <name evidence="2" type="ORF">BDW59DRAFT_156876</name>
</gene>
<feature type="compositionally biased region" description="Low complexity" evidence="1">
    <location>
        <begin position="579"/>
        <end position="591"/>
    </location>
</feature>
<proteinExistence type="predicted"/>
<feature type="region of interest" description="Disordered" evidence="1">
    <location>
        <begin position="704"/>
        <end position="801"/>
    </location>
</feature>
<evidence type="ECO:0000313" key="3">
    <source>
        <dbReference type="Proteomes" id="UP001610335"/>
    </source>
</evidence>
<evidence type="ECO:0000256" key="1">
    <source>
        <dbReference type="SAM" id="MobiDB-lite"/>
    </source>
</evidence>
<reference evidence="2 3" key="1">
    <citation type="submission" date="2024-07" db="EMBL/GenBank/DDBJ databases">
        <title>Section-level genome sequencing and comparative genomics of Aspergillus sections Usti and Cavernicolus.</title>
        <authorList>
            <consortium name="Lawrence Berkeley National Laboratory"/>
            <person name="Nybo J.L."/>
            <person name="Vesth T.C."/>
            <person name="Theobald S."/>
            <person name="Frisvad J.C."/>
            <person name="Larsen T.O."/>
            <person name="Kjaerboelling I."/>
            <person name="Rothschild-Mancinelli K."/>
            <person name="Lyhne E.K."/>
            <person name="Kogle M.E."/>
            <person name="Barry K."/>
            <person name="Clum A."/>
            <person name="Na H."/>
            <person name="Ledsgaard L."/>
            <person name="Lin J."/>
            <person name="Lipzen A."/>
            <person name="Kuo A."/>
            <person name="Riley R."/>
            <person name="Mondo S."/>
            <person name="LaButti K."/>
            <person name="Haridas S."/>
            <person name="Pangalinan J."/>
            <person name="Salamov A.A."/>
            <person name="Simmons B.A."/>
            <person name="Magnuson J.K."/>
            <person name="Chen J."/>
            <person name="Drula E."/>
            <person name="Henrissat B."/>
            <person name="Wiebenga A."/>
            <person name="Lubbers R.J."/>
            <person name="Gomes A.C."/>
            <person name="Makela M.R."/>
            <person name="Stajich J."/>
            <person name="Grigoriev I.V."/>
            <person name="Mortensen U.H."/>
            <person name="De vries R.P."/>
            <person name="Baker S.E."/>
            <person name="Andersen M.R."/>
        </authorList>
    </citation>
    <scope>NUCLEOTIDE SEQUENCE [LARGE SCALE GENOMIC DNA]</scope>
    <source>
        <strain evidence="2 3">CBS 600.67</strain>
    </source>
</reference>
<organism evidence="2 3">
    <name type="scientific">Aspergillus cavernicola</name>
    <dbReference type="NCBI Taxonomy" id="176166"/>
    <lineage>
        <taxon>Eukaryota</taxon>
        <taxon>Fungi</taxon>
        <taxon>Dikarya</taxon>
        <taxon>Ascomycota</taxon>
        <taxon>Pezizomycotina</taxon>
        <taxon>Eurotiomycetes</taxon>
        <taxon>Eurotiomycetidae</taxon>
        <taxon>Eurotiales</taxon>
        <taxon>Aspergillaceae</taxon>
        <taxon>Aspergillus</taxon>
        <taxon>Aspergillus subgen. Nidulantes</taxon>
    </lineage>
</organism>
<feature type="region of interest" description="Disordered" evidence="1">
    <location>
        <begin position="523"/>
        <end position="549"/>
    </location>
</feature>